<feature type="transmembrane region" description="Helical" evidence="1">
    <location>
        <begin position="64"/>
        <end position="84"/>
    </location>
</feature>
<evidence type="ECO:0000313" key="2">
    <source>
        <dbReference type="EMBL" id="WTU72159.1"/>
    </source>
</evidence>
<dbReference type="AlphaFoldDB" id="A0AAU2JHF1"/>
<organism evidence="2">
    <name type="scientific">Streptomyces sp. NBC_00049</name>
    <dbReference type="NCBI Taxonomy" id="2903617"/>
    <lineage>
        <taxon>Bacteria</taxon>
        <taxon>Bacillati</taxon>
        <taxon>Actinomycetota</taxon>
        <taxon>Actinomycetes</taxon>
        <taxon>Kitasatosporales</taxon>
        <taxon>Streptomycetaceae</taxon>
        <taxon>Streptomyces</taxon>
    </lineage>
</organism>
<evidence type="ECO:0008006" key="3">
    <source>
        <dbReference type="Google" id="ProtNLM"/>
    </source>
</evidence>
<proteinExistence type="predicted"/>
<evidence type="ECO:0000256" key="1">
    <source>
        <dbReference type="SAM" id="Phobius"/>
    </source>
</evidence>
<feature type="transmembrane region" description="Helical" evidence="1">
    <location>
        <begin position="96"/>
        <end position="118"/>
    </location>
</feature>
<gene>
    <name evidence="2" type="ORF">OG327_01795</name>
</gene>
<protein>
    <recommendedName>
        <fullName evidence="3">DUF4190 domain-containing protein</fullName>
    </recommendedName>
</protein>
<accession>A0AAU2JHF1</accession>
<keyword evidence="1" id="KW-0812">Transmembrane</keyword>
<reference evidence="2" key="1">
    <citation type="submission" date="2022-10" db="EMBL/GenBank/DDBJ databases">
        <title>The complete genomes of actinobacterial strains from the NBC collection.</title>
        <authorList>
            <person name="Joergensen T.S."/>
            <person name="Alvarez Arevalo M."/>
            <person name="Sterndorff E.B."/>
            <person name="Faurdal D."/>
            <person name="Vuksanovic O."/>
            <person name="Mourched A.-S."/>
            <person name="Charusanti P."/>
            <person name="Shaw S."/>
            <person name="Blin K."/>
            <person name="Weber T."/>
        </authorList>
    </citation>
    <scope>NUCLEOTIDE SEQUENCE</scope>
    <source>
        <strain evidence="2">NBC_00049</strain>
    </source>
</reference>
<feature type="transmembrane region" description="Helical" evidence="1">
    <location>
        <begin position="31"/>
        <end position="52"/>
    </location>
</feature>
<keyword evidence="1" id="KW-0472">Membrane</keyword>
<name>A0AAU2JHF1_9ACTN</name>
<sequence>MSSRSVVPAARPGDVPSGVLPSLRLRRAITWLSWCWAGSIPVFLTPLAIYKLGFTGAHKEFGPLFWTAAPIIAVVASVTGFVVAHVGRQQRARGRFVIMGVATALPILLFWVGVVLLAECPAGHRC</sequence>
<dbReference type="EMBL" id="CP108264">
    <property type="protein sequence ID" value="WTU72159.1"/>
    <property type="molecule type" value="Genomic_DNA"/>
</dbReference>
<keyword evidence="1" id="KW-1133">Transmembrane helix</keyword>